<name>A0A917V408_9HYPH</name>
<dbReference type="EMBL" id="BMMF01000005">
    <property type="protein sequence ID" value="GGK33500.1"/>
    <property type="molecule type" value="Genomic_DNA"/>
</dbReference>
<organism evidence="2 3">
    <name type="scientific">Salinarimonas ramus</name>
    <dbReference type="NCBI Taxonomy" id="690164"/>
    <lineage>
        <taxon>Bacteria</taxon>
        <taxon>Pseudomonadati</taxon>
        <taxon>Pseudomonadota</taxon>
        <taxon>Alphaproteobacteria</taxon>
        <taxon>Hyphomicrobiales</taxon>
        <taxon>Salinarimonadaceae</taxon>
        <taxon>Salinarimonas</taxon>
    </lineage>
</organism>
<dbReference type="Proteomes" id="UP000600449">
    <property type="component" value="Unassembled WGS sequence"/>
</dbReference>
<feature type="signal peptide" evidence="1">
    <location>
        <begin position="1"/>
        <end position="34"/>
    </location>
</feature>
<evidence type="ECO:0000313" key="3">
    <source>
        <dbReference type="Proteomes" id="UP000600449"/>
    </source>
</evidence>
<feature type="chain" id="PRO_5037149862" evidence="1">
    <location>
        <begin position="35"/>
        <end position="187"/>
    </location>
</feature>
<proteinExistence type="predicted"/>
<reference evidence="2 3" key="1">
    <citation type="journal article" date="2014" name="Int. J. Syst. Evol. Microbiol.">
        <title>Complete genome sequence of Corynebacterium casei LMG S-19264T (=DSM 44701T), isolated from a smear-ripened cheese.</title>
        <authorList>
            <consortium name="US DOE Joint Genome Institute (JGI-PGF)"/>
            <person name="Walter F."/>
            <person name="Albersmeier A."/>
            <person name="Kalinowski J."/>
            <person name="Ruckert C."/>
        </authorList>
    </citation>
    <scope>NUCLEOTIDE SEQUENCE [LARGE SCALE GENOMIC DNA]</scope>
    <source>
        <strain evidence="2 3">CGMCC 1.9161</strain>
    </source>
</reference>
<gene>
    <name evidence="2" type="ORF">GCM10011322_20190</name>
</gene>
<dbReference type="AlphaFoldDB" id="A0A917V408"/>
<evidence type="ECO:0000256" key="1">
    <source>
        <dbReference type="SAM" id="SignalP"/>
    </source>
</evidence>
<sequence>MLAHPRFHKGSIARAAAASALLLLATLPTTAAKAATLDDLAEAEAALVAVWEELPLTFRTATFVSERPVGFGVYEARETSVFAPGERLVVYAEPQGYLWEETGDGRVVFGFDVDLLIKRPDGEIVGGRENFQRLALESRERNREFMLTLTLTLDGIRPGDYVLEYRARDIASDKAGTIALPFTIAAE</sequence>
<protein>
    <submittedName>
        <fullName evidence="2">Uncharacterized protein</fullName>
    </submittedName>
</protein>
<comment type="caution">
    <text evidence="2">The sequence shown here is derived from an EMBL/GenBank/DDBJ whole genome shotgun (WGS) entry which is preliminary data.</text>
</comment>
<keyword evidence="1" id="KW-0732">Signal</keyword>
<accession>A0A917V408</accession>
<evidence type="ECO:0000313" key="2">
    <source>
        <dbReference type="EMBL" id="GGK33500.1"/>
    </source>
</evidence>
<keyword evidence="3" id="KW-1185">Reference proteome</keyword>